<comment type="caution">
    <text evidence="2">The sequence shown here is derived from an EMBL/GenBank/DDBJ whole genome shotgun (WGS) entry which is preliminary data.</text>
</comment>
<reference evidence="2 3" key="1">
    <citation type="submission" date="2009-07" db="EMBL/GenBank/DDBJ databases">
        <authorList>
            <person name="Madupu R."/>
            <person name="Sebastian Y."/>
            <person name="Durkin A.S."/>
            <person name="Torralba M."/>
            <person name="Methe B."/>
            <person name="Sutton G.G."/>
            <person name="Strausberg R.L."/>
            <person name="Nelson K.E."/>
        </authorList>
    </citation>
    <scope>NUCLEOTIDE SEQUENCE [LARGE SCALE GENOMIC DNA]</scope>
    <source>
        <strain evidence="2 3">ATCC 35580</strain>
    </source>
</reference>
<dbReference type="EMBL" id="ACYH01000049">
    <property type="protein sequence ID" value="EEV19720.1"/>
    <property type="molecule type" value="Genomic_DNA"/>
</dbReference>
<protein>
    <submittedName>
        <fullName evidence="2">Uncharacterized protein</fullName>
    </submittedName>
</protein>
<name>C8PS50_9SPIR</name>
<keyword evidence="1" id="KW-0472">Membrane</keyword>
<dbReference type="AlphaFoldDB" id="C8PS50"/>
<dbReference type="STRING" id="596324.TREVI0001_1214"/>
<accession>C8PS50</accession>
<gene>
    <name evidence="2" type="ORF">TREVI0001_1214</name>
</gene>
<keyword evidence="1" id="KW-0812">Transmembrane</keyword>
<dbReference type="Proteomes" id="UP000004509">
    <property type="component" value="Unassembled WGS sequence"/>
</dbReference>
<keyword evidence="1" id="KW-1133">Transmembrane helix</keyword>
<organism evidence="2 3">
    <name type="scientific">Treponema vincentii ATCC 35580</name>
    <dbReference type="NCBI Taxonomy" id="596324"/>
    <lineage>
        <taxon>Bacteria</taxon>
        <taxon>Pseudomonadati</taxon>
        <taxon>Spirochaetota</taxon>
        <taxon>Spirochaetia</taxon>
        <taxon>Spirochaetales</taxon>
        <taxon>Treponemataceae</taxon>
        <taxon>Treponema</taxon>
    </lineage>
</organism>
<evidence type="ECO:0000256" key="1">
    <source>
        <dbReference type="SAM" id="Phobius"/>
    </source>
</evidence>
<evidence type="ECO:0000313" key="3">
    <source>
        <dbReference type="Proteomes" id="UP000004509"/>
    </source>
</evidence>
<proteinExistence type="predicted"/>
<feature type="transmembrane region" description="Helical" evidence="1">
    <location>
        <begin position="12"/>
        <end position="29"/>
    </location>
</feature>
<sequence>MGRATALEIYQAVAFLLYEILLKISYIFFKEGQAHQTDR</sequence>
<evidence type="ECO:0000313" key="2">
    <source>
        <dbReference type="EMBL" id="EEV19720.1"/>
    </source>
</evidence>